<dbReference type="InterPro" id="IPR004713">
    <property type="entry name" value="CaH_exchang"/>
</dbReference>
<dbReference type="SUPFAM" id="SSF56529">
    <property type="entry name" value="FAH"/>
    <property type="match status" value="1"/>
</dbReference>
<dbReference type="NCBIfam" id="TIGR00378">
    <property type="entry name" value="cax"/>
    <property type="match status" value="1"/>
</dbReference>
<feature type="transmembrane region" description="Helical" evidence="11">
    <location>
        <begin position="70"/>
        <end position="89"/>
    </location>
</feature>
<dbReference type="EMBL" id="CAJMWV010006875">
    <property type="protein sequence ID" value="CAE6525115.1"/>
    <property type="molecule type" value="Genomic_DNA"/>
</dbReference>
<dbReference type="GO" id="GO:0000329">
    <property type="term" value="C:fungal-type vacuole membrane"/>
    <property type="evidence" value="ECO:0007669"/>
    <property type="project" value="TreeGrafter"/>
</dbReference>
<dbReference type="GO" id="GO:0006874">
    <property type="term" value="P:intracellular calcium ion homeostasis"/>
    <property type="evidence" value="ECO:0007669"/>
    <property type="project" value="TreeGrafter"/>
</dbReference>
<keyword evidence="7 11" id="KW-0106">Calcium</keyword>
<dbReference type="Pfam" id="PF01699">
    <property type="entry name" value="Na_Ca_ex"/>
    <property type="match status" value="2"/>
</dbReference>
<feature type="transmembrane region" description="Helical" evidence="11">
    <location>
        <begin position="374"/>
        <end position="396"/>
    </location>
</feature>
<dbReference type="Proteomes" id="UP000663831">
    <property type="component" value="Unassembled WGS sequence"/>
</dbReference>
<dbReference type="NCBIfam" id="TIGR00846">
    <property type="entry name" value="caca2"/>
    <property type="match status" value="1"/>
</dbReference>
<feature type="transmembrane region" description="Helical" evidence="11">
    <location>
        <begin position="278"/>
        <end position="299"/>
    </location>
</feature>
<protein>
    <recommendedName>
        <fullName evidence="11">Vacuolar calcium ion transporter</fullName>
    </recommendedName>
</protein>
<keyword evidence="8 11" id="KW-1133">Transmembrane helix</keyword>
<dbReference type="Pfam" id="PF01557">
    <property type="entry name" value="FAA_hydrolase"/>
    <property type="match status" value="1"/>
</dbReference>
<evidence type="ECO:0000256" key="6">
    <source>
        <dbReference type="ARBA" id="ARBA00022692"/>
    </source>
</evidence>
<evidence type="ECO:0000259" key="13">
    <source>
        <dbReference type="Pfam" id="PF01699"/>
    </source>
</evidence>
<accession>A0A8H3HNH1</accession>
<reference evidence="14" key="1">
    <citation type="submission" date="2021-01" db="EMBL/GenBank/DDBJ databases">
        <authorList>
            <person name="Kaushik A."/>
        </authorList>
    </citation>
    <scope>NUCLEOTIDE SEQUENCE</scope>
    <source>
        <strain evidence="14">AG3-1AP</strain>
    </source>
</reference>
<evidence type="ECO:0000256" key="11">
    <source>
        <dbReference type="RuleBase" id="RU365028"/>
    </source>
</evidence>
<sequence>MTDETQPLLSNGNGHDRERSFVQKVKEVFIAEGEPGWIESSRFIILGSWFNILLVFVPLALVAEKLEWDAGLRFAFSFIGIIPLARLLGEATEQLSMRLGQTLGGLLNASFGNAVEIIVGIAALTQGELRLVQTSMLGSVLSNLLLVLGMSFLAGGFCFHEQNFQVTAAQTGSSLMTLACITLVIPAAYHSSQQHPSRPPVPNAVSALMETDAPGGNDLSHAGLLLISRGTAVVLLIVYVSYLFFQLKTHADLFVAPESDDDESGEAEVPNMSVISGAAWLLGVTVVTSFTADVLVGSIEETAEKYHIPKGFIGLILLPLVANAAEHVTSVWMAMKGKLELTIGISVGSSIQIAAFVVPLLVIISWIMGKELTLYFADFETVALFVSVILVNLLIMDGKSNYMEGLMCCALYIVIAIAFELGVVIGKTGRDVSEAQADSYVAGYTLSIDMTARNMQEAVKKKGLPWTAAKGFDTFTPTSPFIPREKIADPYNLNLWLKINGEFKQNGHTKDMMNRIPRLIQHVSSIMTLEEGDLILTGTPHGVGPVKVGDKITAGLAIPDKPDLLASLELEAVARDGGYAFKE</sequence>
<evidence type="ECO:0000313" key="15">
    <source>
        <dbReference type="Proteomes" id="UP000663831"/>
    </source>
</evidence>
<comment type="similarity">
    <text evidence="3">Belongs to the FAH family.</text>
</comment>
<feature type="transmembrane region" description="Helical" evidence="11">
    <location>
        <begin position="311"/>
        <end position="335"/>
    </location>
</feature>
<dbReference type="Gene3D" id="3.90.850.10">
    <property type="entry name" value="Fumarylacetoacetase-like, C-terminal domain"/>
    <property type="match status" value="1"/>
</dbReference>
<feature type="transmembrane region" description="Helical" evidence="11">
    <location>
        <begin position="169"/>
        <end position="189"/>
    </location>
</feature>
<keyword evidence="10 11" id="KW-0472">Membrane</keyword>
<evidence type="ECO:0000256" key="3">
    <source>
        <dbReference type="ARBA" id="ARBA00010211"/>
    </source>
</evidence>
<dbReference type="InterPro" id="IPR044880">
    <property type="entry name" value="NCX_ion-bd_dom_sf"/>
</dbReference>
<proteinExistence type="inferred from homology"/>
<feature type="transmembrane region" description="Helical" evidence="11">
    <location>
        <begin position="101"/>
        <end position="124"/>
    </location>
</feature>
<feature type="transmembrane region" description="Helical" evidence="11">
    <location>
        <begin position="43"/>
        <end position="63"/>
    </location>
</feature>
<feature type="transmembrane region" description="Helical" evidence="11">
    <location>
        <begin position="402"/>
        <end position="425"/>
    </location>
</feature>
<evidence type="ECO:0000256" key="8">
    <source>
        <dbReference type="ARBA" id="ARBA00022989"/>
    </source>
</evidence>
<evidence type="ECO:0000259" key="12">
    <source>
        <dbReference type="Pfam" id="PF01557"/>
    </source>
</evidence>
<evidence type="ECO:0000256" key="5">
    <source>
        <dbReference type="ARBA" id="ARBA00022568"/>
    </source>
</evidence>
<feature type="transmembrane region" description="Helical" evidence="11">
    <location>
        <begin position="224"/>
        <end position="245"/>
    </location>
</feature>
<dbReference type="AlphaFoldDB" id="A0A8H3HNH1"/>
<evidence type="ECO:0000256" key="10">
    <source>
        <dbReference type="ARBA" id="ARBA00023136"/>
    </source>
</evidence>
<dbReference type="GO" id="GO:0015369">
    <property type="term" value="F:calcium:proton antiporter activity"/>
    <property type="evidence" value="ECO:0007669"/>
    <property type="project" value="UniProtKB-UniRule"/>
</dbReference>
<evidence type="ECO:0000313" key="14">
    <source>
        <dbReference type="EMBL" id="CAE6525115.1"/>
    </source>
</evidence>
<comment type="subcellular location">
    <subcellularLocation>
        <location evidence="1">Endomembrane system</location>
        <topology evidence="1">Multi-pass membrane protein</topology>
    </subcellularLocation>
    <subcellularLocation>
        <location evidence="11">Vacuole membrane</location>
    </subcellularLocation>
</comment>
<keyword evidence="9 11" id="KW-0406">Ion transport</keyword>
<organism evidence="14 15">
    <name type="scientific">Rhizoctonia solani</name>
    <dbReference type="NCBI Taxonomy" id="456999"/>
    <lineage>
        <taxon>Eukaryota</taxon>
        <taxon>Fungi</taxon>
        <taxon>Dikarya</taxon>
        <taxon>Basidiomycota</taxon>
        <taxon>Agaricomycotina</taxon>
        <taxon>Agaricomycetes</taxon>
        <taxon>Cantharellales</taxon>
        <taxon>Ceratobasidiaceae</taxon>
        <taxon>Rhizoctonia</taxon>
    </lineage>
</organism>
<dbReference type="InterPro" id="IPR036663">
    <property type="entry name" value="Fumarylacetoacetase_C_sf"/>
</dbReference>
<feature type="domain" description="Sodium/calcium exchanger membrane region" evidence="13">
    <location>
        <begin position="73"/>
        <end position="247"/>
    </location>
</feature>
<comment type="caution">
    <text evidence="14">The sequence shown here is derived from an EMBL/GenBank/DDBJ whole genome shotgun (WGS) entry which is preliminary data.</text>
</comment>
<comment type="function">
    <text evidence="11">Has a role in promoting intracellular calcium ion sequestration via the exchange of calcium ions for hydrogen ions across the vacuolar membrane. Involved also in manganese ion homeostasis via its uptake into the vacuole.</text>
</comment>
<dbReference type="InterPro" id="IPR004798">
    <property type="entry name" value="CAX-like"/>
</dbReference>
<feature type="domain" description="Sodium/calcium exchanger membrane region" evidence="13">
    <location>
        <begin position="278"/>
        <end position="417"/>
    </location>
</feature>
<dbReference type="PANTHER" id="PTHR31503:SF22">
    <property type="entry name" value="VACUOLAR CALCIUM ION TRANSPORTER"/>
    <property type="match status" value="1"/>
</dbReference>
<comment type="similarity">
    <text evidence="2 11">Belongs to the Ca(2+):cation antiporter (CaCA) (TC 2.A.19) family.</text>
</comment>
<dbReference type="PANTHER" id="PTHR31503">
    <property type="entry name" value="VACUOLAR CALCIUM ION TRANSPORTER"/>
    <property type="match status" value="1"/>
</dbReference>
<feature type="transmembrane region" description="Helical" evidence="11">
    <location>
        <begin position="136"/>
        <end position="157"/>
    </location>
</feature>
<keyword evidence="6 11" id="KW-0812">Transmembrane</keyword>
<dbReference type="InterPro" id="IPR011234">
    <property type="entry name" value="Fumarylacetoacetase-like_C"/>
</dbReference>
<evidence type="ECO:0000256" key="7">
    <source>
        <dbReference type="ARBA" id="ARBA00022837"/>
    </source>
</evidence>
<dbReference type="GO" id="GO:0003824">
    <property type="term" value="F:catalytic activity"/>
    <property type="evidence" value="ECO:0007669"/>
    <property type="project" value="InterPro"/>
</dbReference>
<keyword evidence="11" id="KW-0926">Vacuole</keyword>
<evidence type="ECO:0000256" key="9">
    <source>
        <dbReference type="ARBA" id="ARBA00023065"/>
    </source>
</evidence>
<keyword evidence="4 11" id="KW-0813">Transport</keyword>
<gene>
    <name evidence="14" type="ORF">RDB_LOCUS150193</name>
</gene>
<evidence type="ECO:0000256" key="4">
    <source>
        <dbReference type="ARBA" id="ARBA00022448"/>
    </source>
</evidence>
<keyword evidence="11" id="KW-0050">Antiport</keyword>
<evidence type="ECO:0000256" key="1">
    <source>
        <dbReference type="ARBA" id="ARBA00004127"/>
    </source>
</evidence>
<dbReference type="InterPro" id="IPR004837">
    <property type="entry name" value="NaCa_Exmemb"/>
</dbReference>
<dbReference type="GO" id="GO:0012505">
    <property type="term" value="C:endomembrane system"/>
    <property type="evidence" value="ECO:0007669"/>
    <property type="project" value="UniProtKB-SubCell"/>
</dbReference>
<name>A0A8H3HNH1_9AGAM</name>
<evidence type="ECO:0000256" key="2">
    <source>
        <dbReference type="ARBA" id="ARBA00008170"/>
    </source>
</evidence>
<dbReference type="Gene3D" id="1.20.1420.30">
    <property type="entry name" value="NCX, central ion-binding region"/>
    <property type="match status" value="1"/>
</dbReference>
<keyword evidence="5 11" id="KW-0109">Calcium transport</keyword>
<feature type="transmembrane region" description="Helical" evidence="11">
    <location>
        <begin position="341"/>
        <end position="367"/>
    </location>
</feature>
<feature type="domain" description="Fumarylacetoacetase-like C-terminal" evidence="12">
    <location>
        <begin position="419"/>
        <end position="556"/>
    </location>
</feature>